<accession>A0A2B8SZQ4</accession>
<dbReference type="EMBL" id="NUJQ01000026">
    <property type="protein sequence ID" value="PGQ07039.1"/>
    <property type="molecule type" value="Genomic_DNA"/>
</dbReference>
<dbReference type="Proteomes" id="UP000221438">
    <property type="component" value="Unassembled WGS sequence"/>
</dbReference>
<organism evidence="1 2">
    <name type="scientific">Bacillus cereus</name>
    <dbReference type="NCBI Taxonomy" id="1396"/>
    <lineage>
        <taxon>Bacteria</taxon>
        <taxon>Bacillati</taxon>
        <taxon>Bacillota</taxon>
        <taxon>Bacilli</taxon>
        <taxon>Bacillales</taxon>
        <taxon>Bacillaceae</taxon>
        <taxon>Bacillus</taxon>
        <taxon>Bacillus cereus group</taxon>
    </lineage>
</organism>
<comment type="caution">
    <text evidence="1">The sequence shown here is derived from an EMBL/GenBank/DDBJ whole genome shotgun (WGS) entry which is preliminary data.</text>
</comment>
<sequence length="73" mass="8670">MFFNPISVSEIISAIFMIYQRNSNFIGDFQNISAQLKFYQRFSRYIDLTTKNNKIRANCTKTLFGTVHFQIYN</sequence>
<dbReference type="AlphaFoldDB" id="A0A2B8SZQ4"/>
<reference evidence="1 2" key="1">
    <citation type="submission" date="2017-09" db="EMBL/GenBank/DDBJ databases">
        <title>Large-scale bioinformatics analysis of Bacillus genomes uncovers conserved roles of natural products in bacterial physiology.</title>
        <authorList>
            <consortium name="Agbiome Team Llc"/>
            <person name="Bleich R.M."/>
            <person name="Grubbs K.J."/>
            <person name="Santa Maria K.C."/>
            <person name="Allen S.E."/>
            <person name="Farag S."/>
            <person name="Shank E.A."/>
            <person name="Bowers A."/>
        </authorList>
    </citation>
    <scope>NUCLEOTIDE SEQUENCE [LARGE SCALE GENOMIC DNA]</scope>
    <source>
        <strain evidence="1 2">AFS046104</strain>
    </source>
</reference>
<gene>
    <name evidence="1" type="ORF">COA08_19240</name>
</gene>
<evidence type="ECO:0000313" key="1">
    <source>
        <dbReference type="EMBL" id="PGQ07039.1"/>
    </source>
</evidence>
<protein>
    <submittedName>
        <fullName evidence="1">Uncharacterized protein</fullName>
    </submittedName>
</protein>
<name>A0A2B8SZQ4_BACCE</name>
<evidence type="ECO:0000313" key="2">
    <source>
        <dbReference type="Proteomes" id="UP000221438"/>
    </source>
</evidence>
<proteinExistence type="predicted"/>